<dbReference type="FunCoup" id="A0A2J7Q2V5">
    <property type="interactions" value="30"/>
</dbReference>
<dbReference type="PANTHER" id="PTHR47327">
    <property type="entry name" value="FI18240P1-RELATED"/>
    <property type="match status" value="1"/>
</dbReference>
<feature type="compositionally biased region" description="Pro residues" evidence="1">
    <location>
        <begin position="510"/>
        <end position="520"/>
    </location>
</feature>
<dbReference type="EMBL" id="NEVH01019077">
    <property type="protein sequence ID" value="PNF22907.1"/>
    <property type="molecule type" value="Genomic_DNA"/>
</dbReference>
<accession>A0A2J7Q2V5</accession>
<organism evidence="4 5">
    <name type="scientific">Cryptotermes secundus</name>
    <dbReference type="NCBI Taxonomy" id="105785"/>
    <lineage>
        <taxon>Eukaryota</taxon>
        <taxon>Metazoa</taxon>
        <taxon>Ecdysozoa</taxon>
        <taxon>Arthropoda</taxon>
        <taxon>Hexapoda</taxon>
        <taxon>Insecta</taxon>
        <taxon>Pterygota</taxon>
        <taxon>Neoptera</taxon>
        <taxon>Polyneoptera</taxon>
        <taxon>Dictyoptera</taxon>
        <taxon>Blattodea</taxon>
        <taxon>Blattoidea</taxon>
        <taxon>Termitoidae</taxon>
        <taxon>Kalotermitidae</taxon>
        <taxon>Cryptotermitinae</taxon>
        <taxon>Cryptotermes</taxon>
    </lineage>
</organism>
<dbReference type="InterPro" id="IPR052774">
    <property type="entry name" value="Celegans_DevNeuronal_Protein"/>
</dbReference>
<evidence type="ECO:0000256" key="2">
    <source>
        <dbReference type="SAM" id="SignalP"/>
    </source>
</evidence>
<keyword evidence="2" id="KW-0732">Signal</keyword>
<dbReference type="InParanoid" id="A0A2J7Q2V5"/>
<evidence type="ECO:0000259" key="3">
    <source>
        <dbReference type="PROSITE" id="PS50948"/>
    </source>
</evidence>
<gene>
    <name evidence="4" type="ORF">B7P43_G14143</name>
</gene>
<feature type="domain" description="Apple" evidence="3">
    <location>
        <begin position="386"/>
        <end position="472"/>
    </location>
</feature>
<evidence type="ECO:0000256" key="1">
    <source>
        <dbReference type="SAM" id="MobiDB-lite"/>
    </source>
</evidence>
<feature type="region of interest" description="Disordered" evidence="1">
    <location>
        <begin position="497"/>
        <end position="522"/>
    </location>
</feature>
<feature type="domain" description="Apple" evidence="3">
    <location>
        <begin position="34"/>
        <end position="119"/>
    </location>
</feature>
<sequence length="986" mass="111881">MMRTKSANFFLVWLTLVRVSNPAGVIIVEEAPACFRRLLTGKRVAEQHIRRSLPSQTADLCREECSTEKHFVCEGFNYRVDVGGFGRGSCELTDVPSTRLDLGRDFFPDREYDFYERDRNDGPDCNVPLGGGLYGDSNAYEHYYGSGGNTDRYNSWDGGRRPSYGGGRWDNYGGSSSHGPWGSYGSVNYGGGGGGQNYGPWFSYGSGGGSHGGGVGFYGGSGGGGNGWYGTGRPPSDWQNSGGGRRGWYWSRPSGGWNGNKEVGFHGYGSAPPFGYHEECFLRSRTGFRLDRRILKVAITVPSLHDCEIECAKEGHFICNSFSFRYSLEPSFPHENCHLSDRIYYDLDPYTDILPDRNYDVYSRNEYARTCQEKFPQRRPYVESECFVRVRSGQSLDHSVVKDRLNVHSVGECELECLRSRYFTCRGFSYRYGPPISAPPENCLLSDWPFFELDPRRQLVDDLGYELYERGSYGHGCEINHYSPYPEEQYEFQHQHHYHEGGGSGRHPPSRPPPRPPAYPKPSDEQCYVVYGGPARLLPIVVRSSLDVPTELDCKAECTRARESFNFFCTALSFRSRNVYHPNPRYDENVPEHNCLLSDIEQRDLRPGLDYIHDSNNWMFAWNFLDQRCDLIAHNPEQQHRFDGHYIPGRVDVQTWQRFTVSGRPCRYGTECIENREAGFWYCELEGGDAGAWDYCCRPGHQCGYSEGYSYPWCYVGSAARDQWRPCSDHYYPYSHDPHGGPQRPPHGQHHIEAFHYEMYGPPRYWPVAYLHKDAPPNSTTLILPPGNKDSGSLLSGYGSHINGGIENHVDSNRYNYGKKLTWLTPDNNTGSHTATVTKIDIDKSKDQNMKDKMDPLFVLVNEYDSSGTETKKDHKLTGMPEADMKTTTNAPTGVTKLQPRFVTLREQDHKLSKLVARDTVPGEIKHWSWKGNKNEEEEVMSKVIPTPVEFRRKMSQQSSNGDAGNVTVKTVQFQLAVPRGTVTKL</sequence>
<dbReference type="SMART" id="SM00473">
    <property type="entry name" value="PAN_AP"/>
    <property type="match status" value="4"/>
</dbReference>
<proteinExistence type="predicted"/>
<dbReference type="InterPro" id="IPR003609">
    <property type="entry name" value="Pan_app"/>
</dbReference>
<dbReference type="PANTHER" id="PTHR47327:SF13">
    <property type="entry name" value="APPLE DOMAIN-CONTAINING PROTEIN"/>
    <property type="match status" value="1"/>
</dbReference>
<dbReference type="SUPFAM" id="SSF57414">
    <property type="entry name" value="Hairpin loop containing domain-like"/>
    <property type="match status" value="3"/>
</dbReference>
<feature type="signal peptide" evidence="2">
    <location>
        <begin position="1"/>
        <end position="22"/>
    </location>
</feature>
<name>A0A2J7Q2V5_9NEOP</name>
<dbReference type="CDD" id="cd01099">
    <property type="entry name" value="PAN_AP_HGF"/>
    <property type="match status" value="3"/>
</dbReference>
<reference evidence="4 5" key="1">
    <citation type="submission" date="2017-12" db="EMBL/GenBank/DDBJ databases">
        <title>Hemimetabolous genomes reveal molecular basis of termite eusociality.</title>
        <authorList>
            <person name="Harrison M.C."/>
            <person name="Jongepier E."/>
            <person name="Robertson H.M."/>
            <person name="Arning N."/>
            <person name="Bitard-Feildel T."/>
            <person name="Chao H."/>
            <person name="Childers C.P."/>
            <person name="Dinh H."/>
            <person name="Doddapaneni H."/>
            <person name="Dugan S."/>
            <person name="Gowin J."/>
            <person name="Greiner C."/>
            <person name="Han Y."/>
            <person name="Hu H."/>
            <person name="Hughes D.S.T."/>
            <person name="Huylmans A.-K."/>
            <person name="Kemena C."/>
            <person name="Kremer L.P.M."/>
            <person name="Lee S.L."/>
            <person name="Lopez-Ezquerra A."/>
            <person name="Mallet L."/>
            <person name="Monroy-Kuhn J.M."/>
            <person name="Moser A."/>
            <person name="Murali S.C."/>
            <person name="Muzny D.M."/>
            <person name="Otani S."/>
            <person name="Piulachs M.-D."/>
            <person name="Poelchau M."/>
            <person name="Qu J."/>
            <person name="Schaub F."/>
            <person name="Wada-Katsumata A."/>
            <person name="Worley K.C."/>
            <person name="Xie Q."/>
            <person name="Ylla G."/>
            <person name="Poulsen M."/>
            <person name="Gibbs R.A."/>
            <person name="Schal C."/>
            <person name="Richards S."/>
            <person name="Belles X."/>
            <person name="Korb J."/>
            <person name="Bornberg-Bauer E."/>
        </authorList>
    </citation>
    <scope>NUCLEOTIDE SEQUENCE [LARGE SCALE GENOMIC DNA]</scope>
    <source>
        <tissue evidence="4">Whole body</tissue>
    </source>
</reference>
<keyword evidence="5" id="KW-1185">Reference proteome</keyword>
<dbReference type="Gene3D" id="3.50.4.10">
    <property type="entry name" value="Hepatocyte Growth Factor"/>
    <property type="match status" value="3"/>
</dbReference>
<dbReference type="GO" id="GO:0009653">
    <property type="term" value="P:anatomical structure morphogenesis"/>
    <property type="evidence" value="ECO:0007669"/>
    <property type="project" value="TreeGrafter"/>
</dbReference>
<dbReference type="OrthoDB" id="5418055at2759"/>
<evidence type="ECO:0000313" key="5">
    <source>
        <dbReference type="Proteomes" id="UP000235965"/>
    </source>
</evidence>
<dbReference type="STRING" id="105785.A0A2J7Q2V5"/>
<dbReference type="PROSITE" id="PS50948">
    <property type="entry name" value="PAN"/>
    <property type="match status" value="3"/>
</dbReference>
<dbReference type="Proteomes" id="UP000235965">
    <property type="component" value="Unassembled WGS sequence"/>
</dbReference>
<evidence type="ECO:0000313" key="4">
    <source>
        <dbReference type="EMBL" id="PNF22908.1"/>
    </source>
</evidence>
<dbReference type="EMBL" id="NEVH01019077">
    <property type="protein sequence ID" value="PNF22908.1"/>
    <property type="molecule type" value="Genomic_DNA"/>
</dbReference>
<dbReference type="AlphaFoldDB" id="A0A2J7Q2V5"/>
<dbReference type="Pfam" id="PF00024">
    <property type="entry name" value="PAN_1"/>
    <property type="match status" value="2"/>
</dbReference>
<comment type="caution">
    <text evidence="4">The sequence shown here is derived from an EMBL/GenBank/DDBJ whole genome shotgun (WGS) entry which is preliminary data.</text>
</comment>
<protein>
    <recommendedName>
        <fullName evidence="3">Apple domain-containing protein</fullName>
    </recommendedName>
</protein>
<feature type="domain" description="Apple" evidence="3">
    <location>
        <begin position="280"/>
        <end position="366"/>
    </location>
</feature>
<feature type="chain" id="PRO_5014559361" description="Apple domain-containing protein" evidence="2">
    <location>
        <begin position="23"/>
        <end position="986"/>
    </location>
</feature>